<sequence length="243" mass="28683">MHATLMWTINDFPAYGMLSGWMTAGKLECPYCMKDTKSFTLKHGRKNSWFDCHRQFLPPDHEFRRNKYAFKKNKTERDGPPPILTGDDIWKRVQNFPKVTEEPPYKFDGKTKDNVKARLDLLEHCRRPDLHLQESANNKLLKPKASYSFTMEQKRKILQSLSIFNQPGKGSKKRTLRKLTEKEKKSVELHVLLNCPEVKPFLDFFVSQYGHDQVFPSFITWYTNWVYNSENAATFDQFFKDIS</sequence>
<accession>A0AAN8TBM4</accession>
<dbReference type="InterPro" id="IPR004242">
    <property type="entry name" value="Transposase_21"/>
</dbReference>
<dbReference type="EMBL" id="JBANQN010000008">
    <property type="protein sequence ID" value="KAK6782032.1"/>
    <property type="molecule type" value="Genomic_DNA"/>
</dbReference>
<gene>
    <name evidence="1" type="ORF">RDI58_019828</name>
</gene>
<organism evidence="1 2">
    <name type="scientific">Solanum bulbocastanum</name>
    <name type="common">Wild potato</name>
    <dbReference type="NCBI Taxonomy" id="147425"/>
    <lineage>
        <taxon>Eukaryota</taxon>
        <taxon>Viridiplantae</taxon>
        <taxon>Streptophyta</taxon>
        <taxon>Embryophyta</taxon>
        <taxon>Tracheophyta</taxon>
        <taxon>Spermatophyta</taxon>
        <taxon>Magnoliopsida</taxon>
        <taxon>eudicotyledons</taxon>
        <taxon>Gunneridae</taxon>
        <taxon>Pentapetalae</taxon>
        <taxon>asterids</taxon>
        <taxon>lamiids</taxon>
        <taxon>Solanales</taxon>
        <taxon>Solanaceae</taxon>
        <taxon>Solanoideae</taxon>
        <taxon>Solaneae</taxon>
        <taxon>Solanum</taxon>
    </lineage>
</organism>
<evidence type="ECO:0000313" key="1">
    <source>
        <dbReference type="EMBL" id="KAK6782032.1"/>
    </source>
</evidence>
<dbReference type="Pfam" id="PF02992">
    <property type="entry name" value="Transposase_21"/>
    <property type="match status" value="1"/>
</dbReference>
<dbReference type="PANTHER" id="PTHR10775">
    <property type="entry name" value="OS08G0208400 PROTEIN"/>
    <property type="match status" value="1"/>
</dbReference>
<dbReference type="PANTHER" id="PTHR10775:SF193">
    <property type="entry name" value="DUF4216 DOMAIN-CONTAINING PROTEIN"/>
    <property type="match status" value="1"/>
</dbReference>
<keyword evidence="2" id="KW-1185">Reference proteome</keyword>
<name>A0AAN8TBM4_SOLBU</name>
<protein>
    <submittedName>
        <fullName evidence="1">Uncharacterized protein</fullName>
    </submittedName>
</protein>
<dbReference type="AlphaFoldDB" id="A0AAN8TBM4"/>
<proteinExistence type="predicted"/>
<evidence type="ECO:0000313" key="2">
    <source>
        <dbReference type="Proteomes" id="UP001371456"/>
    </source>
</evidence>
<reference evidence="1 2" key="1">
    <citation type="submission" date="2024-02" db="EMBL/GenBank/DDBJ databases">
        <title>de novo genome assembly of Solanum bulbocastanum strain 11H21.</title>
        <authorList>
            <person name="Hosaka A.J."/>
        </authorList>
    </citation>
    <scope>NUCLEOTIDE SEQUENCE [LARGE SCALE GENOMIC DNA]</scope>
    <source>
        <tissue evidence="1">Young leaves</tissue>
    </source>
</reference>
<dbReference type="Proteomes" id="UP001371456">
    <property type="component" value="Unassembled WGS sequence"/>
</dbReference>
<comment type="caution">
    <text evidence="1">The sequence shown here is derived from an EMBL/GenBank/DDBJ whole genome shotgun (WGS) entry which is preliminary data.</text>
</comment>